<dbReference type="Gene3D" id="3.40.190.10">
    <property type="entry name" value="Periplasmic binding protein-like II"/>
    <property type="match status" value="1"/>
</dbReference>
<dbReference type="Gene3D" id="3.40.190.150">
    <property type="entry name" value="Bordetella uptake gene, domain 1"/>
    <property type="match status" value="1"/>
</dbReference>
<organism evidence="3 4">
    <name type="scientific">Pseudorhodoferax aquiterrae</name>
    <dbReference type="NCBI Taxonomy" id="747304"/>
    <lineage>
        <taxon>Bacteria</taxon>
        <taxon>Pseudomonadati</taxon>
        <taxon>Pseudomonadota</taxon>
        <taxon>Betaproteobacteria</taxon>
        <taxon>Burkholderiales</taxon>
        <taxon>Comamonadaceae</taxon>
    </lineage>
</organism>
<dbReference type="SUPFAM" id="SSF53850">
    <property type="entry name" value="Periplasmic binding protein-like II"/>
    <property type="match status" value="1"/>
</dbReference>
<feature type="signal peptide" evidence="2">
    <location>
        <begin position="1"/>
        <end position="28"/>
    </location>
</feature>
<dbReference type="InterPro" id="IPR042100">
    <property type="entry name" value="Bug_dom1"/>
</dbReference>
<dbReference type="CDD" id="cd13578">
    <property type="entry name" value="PBP2_Bug27"/>
    <property type="match status" value="1"/>
</dbReference>
<keyword evidence="2" id="KW-0732">Signal</keyword>
<dbReference type="InterPro" id="IPR005064">
    <property type="entry name" value="BUG"/>
</dbReference>
<feature type="chain" id="PRO_5045354485" evidence="2">
    <location>
        <begin position="29"/>
        <end position="328"/>
    </location>
</feature>
<dbReference type="RefSeq" id="WP_189686761.1">
    <property type="nucleotide sequence ID" value="NZ_BMYK01000004.1"/>
</dbReference>
<keyword evidence="4" id="KW-1185">Reference proteome</keyword>
<comment type="caution">
    <text evidence="3">The sequence shown here is derived from an EMBL/GenBank/DDBJ whole genome shotgun (WGS) entry which is preliminary data.</text>
</comment>
<dbReference type="EMBL" id="BMYK01000004">
    <property type="protein sequence ID" value="GHC78939.1"/>
    <property type="molecule type" value="Genomic_DNA"/>
</dbReference>
<evidence type="ECO:0000256" key="1">
    <source>
        <dbReference type="ARBA" id="ARBA00006987"/>
    </source>
</evidence>
<evidence type="ECO:0000313" key="3">
    <source>
        <dbReference type="EMBL" id="GHC78939.1"/>
    </source>
</evidence>
<dbReference type="Proteomes" id="UP000626210">
    <property type="component" value="Unassembled WGS sequence"/>
</dbReference>
<dbReference type="PANTHER" id="PTHR42928:SF5">
    <property type="entry name" value="BLR1237 PROTEIN"/>
    <property type="match status" value="1"/>
</dbReference>
<dbReference type="Pfam" id="PF03401">
    <property type="entry name" value="TctC"/>
    <property type="match status" value="1"/>
</dbReference>
<sequence>MPRSAFHRRHLLALCASAAFLPSVHAQAYPNKPIRVVVPYQAGGATDVIARVFGDKLAARLGQPVVIDNKAGAGGILGTDTVAKAAPDGYTLLVTLSTSILINQFLYTKLPYNPQKELALVSQLAAAPITLAVHPSVPVKTGPELLAYMAAHKGKVSYGSYGIGSHAHLAGAHMSRVQNADMVHVAYKGEAPMLQDLIGGQVQMAYASALGVKPHAETGRLRIVGVTGPRRMSVLPEVPTLLEQGMTDDVYGVVGFIGMAAPAGTPREIVERVAREVQAIGQMEDVRARITSMGFETAANGVRDFEAVYKKDLPIWQKLVQESGARLD</sequence>
<proteinExistence type="inferred from homology"/>
<gene>
    <name evidence="3" type="ORF">GCM10007320_19780</name>
</gene>
<evidence type="ECO:0000313" key="4">
    <source>
        <dbReference type="Proteomes" id="UP000626210"/>
    </source>
</evidence>
<evidence type="ECO:0000256" key="2">
    <source>
        <dbReference type="SAM" id="SignalP"/>
    </source>
</evidence>
<dbReference type="PIRSF" id="PIRSF017082">
    <property type="entry name" value="YflP"/>
    <property type="match status" value="1"/>
</dbReference>
<comment type="similarity">
    <text evidence="1">Belongs to the UPF0065 (bug) family.</text>
</comment>
<reference evidence="4" key="1">
    <citation type="journal article" date="2019" name="Int. J. Syst. Evol. Microbiol.">
        <title>The Global Catalogue of Microorganisms (GCM) 10K type strain sequencing project: providing services to taxonomists for standard genome sequencing and annotation.</title>
        <authorList>
            <consortium name="The Broad Institute Genomics Platform"/>
            <consortium name="The Broad Institute Genome Sequencing Center for Infectious Disease"/>
            <person name="Wu L."/>
            <person name="Ma J."/>
        </authorList>
    </citation>
    <scope>NUCLEOTIDE SEQUENCE [LARGE SCALE GENOMIC DNA]</scope>
    <source>
        <strain evidence="4">KCTC 23314</strain>
    </source>
</reference>
<accession>A0ABQ3FZS0</accession>
<dbReference type="PANTHER" id="PTHR42928">
    <property type="entry name" value="TRICARBOXYLATE-BINDING PROTEIN"/>
    <property type="match status" value="1"/>
</dbReference>
<name>A0ABQ3FZS0_9BURK</name>
<protein>
    <submittedName>
        <fullName evidence="3">MFS transporter</fullName>
    </submittedName>
</protein>